<evidence type="ECO:0000256" key="4">
    <source>
        <dbReference type="ARBA" id="ARBA00022741"/>
    </source>
</evidence>
<dbReference type="PRINTS" id="PR00380">
    <property type="entry name" value="KINESINHEAVY"/>
</dbReference>
<organism evidence="16 17">
    <name type="scientific">Cylicocyclus nassatus</name>
    <name type="common">Nematode worm</name>
    <dbReference type="NCBI Taxonomy" id="53992"/>
    <lineage>
        <taxon>Eukaryota</taxon>
        <taxon>Metazoa</taxon>
        <taxon>Ecdysozoa</taxon>
        <taxon>Nematoda</taxon>
        <taxon>Chromadorea</taxon>
        <taxon>Rhabditida</taxon>
        <taxon>Rhabditina</taxon>
        <taxon>Rhabditomorpha</taxon>
        <taxon>Strongyloidea</taxon>
        <taxon>Strongylidae</taxon>
        <taxon>Cylicocyclus</taxon>
    </lineage>
</organism>
<dbReference type="GO" id="GO:0003777">
    <property type="term" value="F:microtubule motor activity"/>
    <property type="evidence" value="ECO:0007669"/>
    <property type="project" value="InterPro"/>
</dbReference>
<keyword evidence="2" id="KW-0963">Cytoplasm</keyword>
<comment type="similarity">
    <text evidence="9">Belongs to the TRAFAC class myosin-kinesin ATPase superfamily. Kinesin family. KIN-5/BimC subfamily.</text>
</comment>
<dbReference type="GO" id="GO:0008270">
    <property type="term" value="F:zinc ion binding"/>
    <property type="evidence" value="ECO:0007669"/>
    <property type="project" value="UniProtKB-KW"/>
</dbReference>
<dbReference type="SMART" id="SM00129">
    <property type="entry name" value="KISc"/>
    <property type="match status" value="1"/>
</dbReference>
<accession>A0AA36DQV5</accession>
<sequence length="770" mass="88025">MSVELMRVTARVRPSASRRPQERVIEIIDDKNVRFDPKNPREFTFDAVFGEEVGQEQLYNQVASRIIDGCISGYNGTIFAYGQTGSGKTHTMLGAQHVKDLTNRAQRGIIPRACEALFQKLCTKAAEKGDSFKYEVWCKFVELYNEEFFDLLDNSQTKVTLRSNETTVQILGATEHVVKSSMEMMKIVQLGRNARRTAETAMNRQSSRSHAIFIVEIKTEEVLNNIVNKRTATLNLVDLAGSERQSQAKTSGTRLREATKIDLSLSHLGRVIRTLAKAKQETHVSYRDSKLTHLLRDSLGGNSRTVVIVNLHPDVRFYTESLSALQFACDCKKVENRIHANENLCGDTVSAYKTEIKRLREELGSAEGRIRAEMEKKVAAIQEELEKWKQSSIDRERALIEAQLQRDSFAARLTDPASEEAKIWNDLKEKLLERIECIQDYEGLSKAQLEIDLSSALRQLDTMRVRLEMSEASKNALNEKYNKVLEERINTLLSPLRRLNISGAQKKRFDTAAQKKKDQTMLRIKCANCGFEAFRPLHFDESTENFDGKEETAEERKLLRLEVDNSRLSQSLSQKNSQIESLSIKQKEQAKVWLKEKRLLRKSETSLKMELERVDLENSRLREDLATANKLNDALSLKISIANDEKCQLKHEIDALQWERDDFEEKVRILANDHKQYIELRATPEASNETGLELNCLPSSSEAHSPPRDAELKHACQYCSKKFGKRCLLRKHTYVHAAVKHFECGVCGRKYKHLTSLRKHQLGCCEGQNL</sequence>
<evidence type="ECO:0000256" key="7">
    <source>
        <dbReference type="ARBA" id="ARBA00023175"/>
    </source>
</evidence>
<dbReference type="EMBL" id="CATQJL010000001">
    <property type="protein sequence ID" value="CAJ0592166.1"/>
    <property type="molecule type" value="Genomic_DNA"/>
</dbReference>
<dbReference type="InterPro" id="IPR027640">
    <property type="entry name" value="Kinesin-like_fam"/>
</dbReference>
<dbReference type="Gene3D" id="3.40.850.10">
    <property type="entry name" value="Kinesin motor domain"/>
    <property type="match status" value="1"/>
</dbReference>
<keyword evidence="5 11" id="KW-0067">ATP-binding</keyword>
<keyword evidence="10" id="KW-0862">Zinc</keyword>
<dbReference type="GO" id="GO:0007018">
    <property type="term" value="P:microtubule-based movement"/>
    <property type="evidence" value="ECO:0007669"/>
    <property type="project" value="InterPro"/>
</dbReference>
<dbReference type="AlphaFoldDB" id="A0AA36DQV5"/>
<evidence type="ECO:0000256" key="8">
    <source>
        <dbReference type="ARBA" id="ARBA00023212"/>
    </source>
</evidence>
<dbReference type="PROSITE" id="PS50157">
    <property type="entry name" value="ZINC_FINGER_C2H2_2"/>
    <property type="match status" value="2"/>
</dbReference>
<feature type="binding site" evidence="11">
    <location>
        <begin position="82"/>
        <end position="89"/>
    </location>
    <ligand>
        <name>ATP</name>
        <dbReference type="ChEBI" id="CHEBI:30616"/>
    </ligand>
</feature>
<reference evidence="16" key="1">
    <citation type="submission" date="2023-07" db="EMBL/GenBank/DDBJ databases">
        <authorList>
            <consortium name="CYATHOMIX"/>
        </authorList>
    </citation>
    <scope>NUCLEOTIDE SEQUENCE</scope>
    <source>
        <strain evidence="16">N/A</strain>
    </source>
</reference>
<dbReference type="GO" id="GO:0051231">
    <property type="term" value="P:spindle elongation"/>
    <property type="evidence" value="ECO:0007669"/>
    <property type="project" value="TreeGrafter"/>
</dbReference>
<dbReference type="InterPro" id="IPR001752">
    <property type="entry name" value="Kinesin_motor_dom"/>
</dbReference>
<keyword evidence="3 12" id="KW-0493">Microtubule</keyword>
<evidence type="ECO:0000256" key="6">
    <source>
        <dbReference type="ARBA" id="ARBA00023054"/>
    </source>
</evidence>
<evidence type="ECO:0000313" key="17">
    <source>
        <dbReference type="Proteomes" id="UP001176961"/>
    </source>
</evidence>
<dbReference type="Gene3D" id="3.30.160.60">
    <property type="entry name" value="Classic Zinc Finger"/>
    <property type="match status" value="1"/>
</dbReference>
<evidence type="ECO:0000256" key="2">
    <source>
        <dbReference type="ARBA" id="ARBA00022490"/>
    </source>
</evidence>
<dbReference type="GO" id="GO:0005875">
    <property type="term" value="C:microtubule associated complex"/>
    <property type="evidence" value="ECO:0007669"/>
    <property type="project" value="TreeGrafter"/>
</dbReference>
<evidence type="ECO:0000256" key="9">
    <source>
        <dbReference type="ARBA" id="ARBA00034704"/>
    </source>
</evidence>
<evidence type="ECO:0000256" key="12">
    <source>
        <dbReference type="RuleBase" id="RU000394"/>
    </source>
</evidence>
<keyword evidence="6 13" id="KW-0175">Coiled coil</keyword>
<evidence type="ECO:0000259" key="14">
    <source>
        <dbReference type="PROSITE" id="PS50067"/>
    </source>
</evidence>
<dbReference type="InterPro" id="IPR027417">
    <property type="entry name" value="P-loop_NTPase"/>
</dbReference>
<dbReference type="CDD" id="cd00106">
    <property type="entry name" value="KISc"/>
    <property type="match status" value="1"/>
</dbReference>
<dbReference type="InterPro" id="IPR013087">
    <property type="entry name" value="Znf_C2H2_type"/>
</dbReference>
<gene>
    <name evidence="16" type="ORF">CYNAS_LOCUS4149</name>
</gene>
<keyword evidence="8" id="KW-0206">Cytoskeleton</keyword>
<dbReference type="PANTHER" id="PTHR47969:SF15">
    <property type="entry name" value="CHROMOSOME-ASSOCIATED KINESIN KIF4A-RELATED"/>
    <property type="match status" value="1"/>
</dbReference>
<dbReference type="PROSITE" id="PS00028">
    <property type="entry name" value="ZINC_FINGER_C2H2_1"/>
    <property type="match status" value="1"/>
</dbReference>
<dbReference type="InterPro" id="IPR036236">
    <property type="entry name" value="Znf_C2H2_sf"/>
</dbReference>
<evidence type="ECO:0000256" key="1">
    <source>
        <dbReference type="ARBA" id="ARBA00004245"/>
    </source>
</evidence>
<protein>
    <recommendedName>
        <fullName evidence="12">Kinesin-like protein</fullName>
    </recommendedName>
</protein>
<keyword evidence="17" id="KW-1185">Reference proteome</keyword>
<dbReference type="Proteomes" id="UP001176961">
    <property type="component" value="Unassembled WGS sequence"/>
</dbReference>
<keyword evidence="7 11" id="KW-0505">Motor protein</keyword>
<dbReference type="GO" id="GO:0005874">
    <property type="term" value="C:microtubule"/>
    <property type="evidence" value="ECO:0007669"/>
    <property type="project" value="UniProtKB-KW"/>
</dbReference>
<feature type="coiled-coil region" evidence="13">
    <location>
        <begin position="446"/>
        <end position="487"/>
    </location>
</feature>
<feature type="domain" description="Kinesin motor" evidence="14">
    <location>
        <begin position="5"/>
        <end position="334"/>
    </location>
</feature>
<feature type="domain" description="C2H2-type" evidence="15">
    <location>
        <begin position="714"/>
        <end position="741"/>
    </location>
</feature>
<feature type="coiled-coil region" evidence="13">
    <location>
        <begin position="349"/>
        <end position="391"/>
    </location>
</feature>
<evidence type="ECO:0000256" key="10">
    <source>
        <dbReference type="PROSITE-ProRule" id="PRU00042"/>
    </source>
</evidence>
<evidence type="ECO:0000259" key="15">
    <source>
        <dbReference type="PROSITE" id="PS50157"/>
    </source>
</evidence>
<proteinExistence type="inferred from homology"/>
<feature type="domain" description="C2H2-type" evidence="15">
    <location>
        <begin position="742"/>
        <end position="761"/>
    </location>
</feature>
<dbReference type="SMART" id="SM00355">
    <property type="entry name" value="ZnF_C2H2"/>
    <property type="match status" value="2"/>
</dbReference>
<dbReference type="PROSITE" id="PS50067">
    <property type="entry name" value="KINESIN_MOTOR_2"/>
    <property type="match status" value="1"/>
</dbReference>
<comment type="caution">
    <text evidence="16">The sequence shown here is derived from an EMBL/GenBank/DDBJ whole genome shotgun (WGS) entry which is preliminary data.</text>
</comment>
<feature type="coiled-coil region" evidence="13">
    <location>
        <begin position="611"/>
        <end position="673"/>
    </location>
</feature>
<dbReference type="SUPFAM" id="SSF52540">
    <property type="entry name" value="P-loop containing nucleoside triphosphate hydrolases"/>
    <property type="match status" value="1"/>
</dbReference>
<name>A0AA36DQV5_CYLNA</name>
<dbReference type="InterPro" id="IPR019821">
    <property type="entry name" value="Kinesin_motor_CS"/>
</dbReference>
<dbReference type="PANTHER" id="PTHR47969">
    <property type="entry name" value="CHROMOSOME-ASSOCIATED KINESIN KIF4A-RELATED"/>
    <property type="match status" value="1"/>
</dbReference>
<dbReference type="PROSITE" id="PS00411">
    <property type="entry name" value="KINESIN_MOTOR_1"/>
    <property type="match status" value="1"/>
</dbReference>
<dbReference type="GO" id="GO:0007052">
    <property type="term" value="P:mitotic spindle organization"/>
    <property type="evidence" value="ECO:0007669"/>
    <property type="project" value="TreeGrafter"/>
</dbReference>
<keyword evidence="10" id="KW-0863">Zinc-finger</keyword>
<keyword evidence="4 11" id="KW-0547">Nucleotide-binding</keyword>
<evidence type="ECO:0000256" key="11">
    <source>
        <dbReference type="PROSITE-ProRule" id="PRU00283"/>
    </source>
</evidence>
<dbReference type="FunFam" id="3.40.850.10:FF:000019">
    <property type="entry name" value="Kinesin-like protein KIN-5D"/>
    <property type="match status" value="1"/>
</dbReference>
<evidence type="ECO:0000256" key="13">
    <source>
        <dbReference type="SAM" id="Coils"/>
    </source>
</evidence>
<comment type="subcellular location">
    <subcellularLocation>
        <location evidence="1">Cytoplasm</location>
        <location evidence="1">Cytoskeleton</location>
    </subcellularLocation>
</comment>
<evidence type="ECO:0000256" key="5">
    <source>
        <dbReference type="ARBA" id="ARBA00022840"/>
    </source>
</evidence>
<evidence type="ECO:0000256" key="3">
    <source>
        <dbReference type="ARBA" id="ARBA00022701"/>
    </source>
</evidence>
<dbReference type="Pfam" id="PF00225">
    <property type="entry name" value="Kinesin"/>
    <property type="match status" value="1"/>
</dbReference>
<dbReference type="GO" id="GO:0008017">
    <property type="term" value="F:microtubule binding"/>
    <property type="evidence" value="ECO:0007669"/>
    <property type="project" value="InterPro"/>
</dbReference>
<keyword evidence="10" id="KW-0479">Metal-binding</keyword>
<dbReference type="SUPFAM" id="SSF57667">
    <property type="entry name" value="beta-beta-alpha zinc fingers"/>
    <property type="match status" value="1"/>
</dbReference>
<evidence type="ECO:0000313" key="16">
    <source>
        <dbReference type="EMBL" id="CAJ0592166.1"/>
    </source>
</evidence>
<dbReference type="InterPro" id="IPR036961">
    <property type="entry name" value="Kinesin_motor_dom_sf"/>
</dbReference>
<dbReference type="GO" id="GO:0005524">
    <property type="term" value="F:ATP binding"/>
    <property type="evidence" value="ECO:0007669"/>
    <property type="project" value="UniProtKB-UniRule"/>
</dbReference>